<feature type="region of interest" description="Disordered" evidence="1">
    <location>
        <begin position="1"/>
        <end position="51"/>
    </location>
</feature>
<comment type="caution">
    <text evidence="2">The sequence shown here is derived from an EMBL/GenBank/DDBJ whole genome shotgun (WGS) entry which is preliminary data.</text>
</comment>
<feature type="compositionally biased region" description="Basic and acidic residues" evidence="1">
    <location>
        <begin position="13"/>
        <end position="41"/>
    </location>
</feature>
<sequence length="371" mass="43061">MPKTETYAKKNKKNEDISRHVSFKDREATSSRSEPEPEPKESSSNGCEDDTEELLSFPELFDMFTARINTTVSNAEPPHGGLGQNTDEGWMQQMFTLVFEQNSKEDLPVDKQHLPILQEEEREGLVRLYWAEVDEGGVTCQQWKNRLRDLTKAVYRSRKSLLDCIELRENEIKVRLATTNNPWTRNPAVQTEQEQDDESMEGANSEVRFRNDVYTYTEINEMREVFKEPHDFPTELRLPTEVEKKITKGLLEGNILAQGLPQFLKRTCDNDMLRAIQNTIYAQVEGELYFHFSTDFPMYPDFQTRERLIHAILMGAKSPTTDEEETEDNAEPTGIVELKRPEVLSKQKRLIEEAVNKSKMDKKTDNRIGWN</sequence>
<organism evidence="2 3">
    <name type="scientific">Phytophthora palmivora</name>
    <dbReference type="NCBI Taxonomy" id="4796"/>
    <lineage>
        <taxon>Eukaryota</taxon>
        <taxon>Sar</taxon>
        <taxon>Stramenopiles</taxon>
        <taxon>Oomycota</taxon>
        <taxon>Peronosporomycetes</taxon>
        <taxon>Peronosporales</taxon>
        <taxon>Peronosporaceae</taxon>
        <taxon>Phytophthora</taxon>
    </lineage>
</organism>
<dbReference type="AlphaFoldDB" id="A0A2P4YKN9"/>
<feature type="region of interest" description="Disordered" evidence="1">
    <location>
        <begin position="183"/>
        <end position="203"/>
    </location>
</feature>
<reference evidence="2 3" key="1">
    <citation type="journal article" date="2017" name="Genome Biol. Evol.">
        <title>Phytophthora megakarya and P. palmivora, closely related causal agents of cacao black pod rot, underwent increases in genome sizes and gene numbers by different mechanisms.</title>
        <authorList>
            <person name="Ali S.S."/>
            <person name="Shao J."/>
            <person name="Lary D.J."/>
            <person name="Kronmiller B."/>
            <person name="Shen D."/>
            <person name="Strem M.D."/>
            <person name="Amoako-Attah I."/>
            <person name="Akrofi A.Y."/>
            <person name="Begoude B.A."/>
            <person name="Ten Hoopen G.M."/>
            <person name="Coulibaly K."/>
            <person name="Kebe B.I."/>
            <person name="Melnick R.L."/>
            <person name="Guiltinan M.J."/>
            <person name="Tyler B.M."/>
            <person name="Meinhardt L.W."/>
            <person name="Bailey B.A."/>
        </authorList>
    </citation>
    <scope>NUCLEOTIDE SEQUENCE [LARGE SCALE GENOMIC DNA]</scope>
    <source>
        <strain evidence="3">sbr112.9</strain>
    </source>
</reference>
<name>A0A2P4YKN9_9STRA</name>
<gene>
    <name evidence="2" type="ORF">PHPALM_4104</name>
</gene>
<keyword evidence="3" id="KW-1185">Reference proteome</keyword>
<proteinExistence type="predicted"/>
<evidence type="ECO:0000313" key="3">
    <source>
        <dbReference type="Proteomes" id="UP000237271"/>
    </source>
</evidence>
<dbReference type="Proteomes" id="UP000237271">
    <property type="component" value="Unassembled WGS sequence"/>
</dbReference>
<dbReference type="EMBL" id="NCKW01002033">
    <property type="protein sequence ID" value="POM78370.1"/>
    <property type="molecule type" value="Genomic_DNA"/>
</dbReference>
<evidence type="ECO:0000313" key="2">
    <source>
        <dbReference type="EMBL" id="POM78370.1"/>
    </source>
</evidence>
<feature type="region of interest" description="Disordered" evidence="1">
    <location>
        <begin position="318"/>
        <end position="338"/>
    </location>
</feature>
<feature type="compositionally biased region" description="Polar residues" evidence="1">
    <location>
        <begin position="183"/>
        <end position="192"/>
    </location>
</feature>
<protein>
    <submittedName>
        <fullName evidence="2">Uncharacterized protein</fullName>
    </submittedName>
</protein>
<evidence type="ECO:0000256" key="1">
    <source>
        <dbReference type="SAM" id="MobiDB-lite"/>
    </source>
</evidence>
<accession>A0A2P4YKN9</accession>
<feature type="compositionally biased region" description="Acidic residues" evidence="1">
    <location>
        <begin position="321"/>
        <end position="330"/>
    </location>
</feature>
<dbReference type="OrthoDB" id="128868at2759"/>